<keyword evidence="3" id="KW-1185">Reference proteome</keyword>
<dbReference type="EMBL" id="LAVV01007080">
    <property type="protein sequence ID" value="KNZ57182.1"/>
    <property type="molecule type" value="Genomic_DNA"/>
</dbReference>
<evidence type="ECO:0000256" key="1">
    <source>
        <dbReference type="SAM" id="Phobius"/>
    </source>
</evidence>
<keyword evidence="1" id="KW-1133">Transmembrane helix</keyword>
<keyword evidence="1" id="KW-0472">Membrane</keyword>
<comment type="caution">
    <text evidence="2">The sequence shown here is derived from an EMBL/GenBank/DDBJ whole genome shotgun (WGS) entry which is preliminary data.</text>
</comment>
<proteinExistence type="predicted"/>
<dbReference type="VEuPathDB" id="FungiDB:VP01_2219g2"/>
<sequence length="359" mass="41114">MILFSIHSSLKDCLIYFFLVILFMMFSFIHFLNHIFASLYLVFIISLNTSKNIIGSLTPLPLSLSKKEPKPFFPCILPHYLTIKSQLQQKYKLYVTGLAGAIQPNIYLSIFDACNGAGTGDNPPVGKPLASPRGGYRIITTSVAHTWSHEMNICQLLATDIKEGWWNEEKTKSVPVNIRHTWSHEMKKEKLRMTRNTSCTESWIMQADQLKFKVMVVRGSTRFNTYCLWPQVIYHTFSHCPDSKLYRIKFDSKSDNLVNNSASPIVQEAPTHLMPTPGNKNIYPGPFLLNNSTVLLPCKQLEDLLPPFQIQIWEYFFQILAEVSNIHISAIKIHQGTIHNASILIAITYILEIYIRCKK</sequence>
<accession>A0A0L6V9E4</accession>
<dbReference type="AlphaFoldDB" id="A0A0L6V9E4"/>
<feature type="transmembrane region" description="Helical" evidence="1">
    <location>
        <begin position="15"/>
        <end position="43"/>
    </location>
</feature>
<dbReference type="Proteomes" id="UP000037035">
    <property type="component" value="Unassembled WGS sequence"/>
</dbReference>
<gene>
    <name evidence="2" type="ORF">VP01_2219g2</name>
</gene>
<evidence type="ECO:0000313" key="3">
    <source>
        <dbReference type="Proteomes" id="UP000037035"/>
    </source>
</evidence>
<name>A0A0L6V9E4_9BASI</name>
<reference evidence="2 3" key="1">
    <citation type="submission" date="2015-08" db="EMBL/GenBank/DDBJ databases">
        <title>Next Generation Sequencing and Analysis of the Genome of Puccinia sorghi L Schw, the Causal Agent of Maize Common Rust.</title>
        <authorList>
            <person name="Rochi L."/>
            <person name="Burguener G."/>
            <person name="Darino M."/>
            <person name="Turjanski A."/>
            <person name="Kreff E."/>
            <person name="Dieguez M.J."/>
            <person name="Sacco F."/>
        </authorList>
    </citation>
    <scope>NUCLEOTIDE SEQUENCE [LARGE SCALE GENOMIC DNA]</scope>
    <source>
        <strain evidence="2 3">RO10H11247</strain>
    </source>
</reference>
<protein>
    <submittedName>
        <fullName evidence="2">Uncharacterized protein</fullName>
    </submittedName>
</protein>
<evidence type="ECO:0000313" key="2">
    <source>
        <dbReference type="EMBL" id="KNZ57182.1"/>
    </source>
</evidence>
<organism evidence="2 3">
    <name type="scientific">Puccinia sorghi</name>
    <dbReference type="NCBI Taxonomy" id="27349"/>
    <lineage>
        <taxon>Eukaryota</taxon>
        <taxon>Fungi</taxon>
        <taxon>Dikarya</taxon>
        <taxon>Basidiomycota</taxon>
        <taxon>Pucciniomycotina</taxon>
        <taxon>Pucciniomycetes</taxon>
        <taxon>Pucciniales</taxon>
        <taxon>Pucciniaceae</taxon>
        <taxon>Puccinia</taxon>
    </lineage>
</organism>
<keyword evidence="1" id="KW-0812">Transmembrane</keyword>